<gene>
    <name evidence="1" type="ORF">BDK92_5364</name>
</gene>
<proteinExistence type="predicted"/>
<sequence>MRGARRHVGRAVRPGVAEPVRVGRAGPRRVEEIIDHQTTNRQVDPLGRALLAAAGGCHTLTRGPAGTCSGSGAFMATQAAFNADPWVRREIVTAELDWLGDELCRRTGRPRAAAGTKGDYLHLRGAHRSQEFIEKSPLCTNRTYTKQTGLTADQLRHIAGFDFTPGDTESMIAQSKRLLTAMKAGQLEEVREIYCNVDGDKVVDGWDNVRNVAATSDSSHLWHWHLSLDRRHCADRKLMERILAIALGEPIIEEETDMMTPAQDGALSVAWQATDALLDMQETTDGGTREMKFVREFNQLRRDVTALLKLQAAEAAKPTPIDYDKLAEALLRKVAAASR</sequence>
<dbReference type="AlphaFoldDB" id="A0A495JPR2"/>
<reference evidence="1 2" key="1">
    <citation type="submission" date="2018-10" db="EMBL/GenBank/DDBJ databases">
        <title>Sequencing the genomes of 1000 actinobacteria strains.</title>
        <authorList>
            <person name="Klenk H.-P."/>
        </authorList>
    </citation>
    <scope>NUCLEOTIDE SEQUENCE [LARGE SCALE GENOMIC DNA]</scope>
    <source>
        <strain evidence="1 2">DSM 45175</strain>
    </source>
</reference>
<accession>A0A495JPR2</accession>
<evidence type="ECO:0000313" key="1">
    <source>
        <dbReference type="EMBL" id="RKR90980.1"/>
    </source>
</evidence>
<keyword evidence="2" id="KW-1185">Reference proteome</keyword>
<dbReference type="EMBL" id="RBKT01000001">
    <property type="protein sequence ID" value="RKR90980.1"/>
    <property type="molecule type" value="Genomic_DNA"/>
</dbReference>
<comment type="caution">
    <text evidence="1">The sequence shown here is derived from an EMBL/GenBank/DDBJ whole genome shotgun (WGS) entry which is preliminary data.</text>
</comment>
<name>A0A495JPR2_9ACTN</name>
<dbReference type="Proteomes" id="UP000277671">
    <property type="component" value="Unassembled WGS sequence"/>
</dbReference>
<evidence type="ECO:0000313" key="2">
    <source>
        <dbReference type="Proteomes" id="UP000277671"/>
    </source>
</evidence>
<protein>
    <submittedName>
        <fullName evidence="1">Uncharacterized protein</fullName>
    </submittedName>
</protein>
<organism evidence="1 2">
    <name type="scientific">Micromonospora pisi</name>
    <dbReference type="NCBI Taxonomy" id="589240"/>
    <lineage>
        <taxon>Bacteria</taxon>
        <taxon>Bacillati</taxon>
        <taxon>Actinomycetota</taxon>
        <taxon>Actinomycetes</taxon>
        <taxon>Micromonosporales</taxon>
        <taxon>Micromonosporaceae</taxon>
        <taxon>Micromonospora</taxon>
    </lineage>
</organism>